<name>A0ABV7HJG1_9GAMM</name>
<reference evidence="6" key="1">
    <citation type="journal article" date="2019" name="Int. J. Syst. Evol. Microbiol.">
        <title>The Global Catalogue of Microorganisms (GCM) 10K type strain sequencing project: providing services to taxonomists for standard genome sequencing and annotation.</title>
        <authorList>
            <consortium name="The Broad Institute Genomics Platform"/>
            <consortium name="The Broad Institute Genome Sequencing Center for Infectious Disease"/>
            <person name="Wu L."/>
            <person name="Ma J."/>
        </authorList>
    </citation>
    <scope>NUCLEOTIDE SEQUENCE [LARGE SCALE GENOMIC DNA]</scope>
    <source>
        <strain evidence="6">KCTC 52438</strain>
    </source>
</reference>
<dbReference type="Gene3D" id="3.40.50.2300">
    <property type="match status" value="2"/>
</dbReference>
<organism evidence="5 6">
    <name type="scientific">Litoribrevibacter euphylliae</name>
    <dbReference type="NCBI Taxonomy" id="1834034"/>
    <lineage>
        <taxon>Bacteria</taxon>
        <taxon>Pseudomonadati</taxon>
        <taxon>Pseudomonadota</taxon>
        <taxon>Gammaproteobacteria</taxon>
        <taxon>Oceanospirillales</taxon>
        <taxon>Oceanospirillaceae</taxon>
        <taxon>Litoribrevibacter</taxon>
    </lineage>
</organism>
<evidence type="ECO:0000256" key="1">
    <source>
        <dbReference type="ARBA" id="ARBA00004196"/>
    </source>
</evidence>
<keyword evidence="3" id="KW-0732">Signal</keyword>
<comment type="similarity">
    <text evidence="2">Belongs to the bacterial solute-binding protein 2 family.</text>
</comment>
<proteinExistence type="inferred from homology"/>
<dbReference type="SUPFAM" id="SSF53822">
    <property type="entry name" value="Periplasmic binding protein-like I"/>
    <property type="match status" value="1"/>
</dbReference>
<feature type="domain" description="Periplasmic binding protein" evidence="4">
    <location>
        <begin position="57"/>
        <end position="324"/>
    </location>
</feature>
<evidence type="ECO:0000313" key="5">
    <source>
        <dbReference type="EMBL" id="MFC3152889.1"/>
    </source>
</evidence>
<evidence type="ECO:0000256" key="2">
    <source>
        <dbReference type="ARBA" id="ARBA00007639"/>
    </source>
</evidence>
<comment type="caution">
    <text evidence="5">The sequence shown here is derived from an EMBL/GenBank/DDBJ whole genome shotgun (WGS) entry which is preliminary data.</text>
</comment>
<dbReference type="InterPro" id="IPR028082">
    <property type="entry name" value="Peripla_BP_I"/>
</dbReference>
<dbReference type="PANTHER" id="PTHR46847">
    <property type="entry name" value="D-ALLOSE-BINDING PERIPLASMIC PROTEIN-RELATED"/>
    <property type="match status" value="1"/>
</dbReference>
<dbReference type="Proteomes" id="UP001595476">
    <property type="component" value="Unassembled WGS sequence"/>
</dbReference>
<evidence type="ECO:0000256" key="3">
    <source>
        <dbReference type="ARBA" id="ARBA00022729"/>
    </source>
</evidence>
<evidence type="ECO:0000313" key="6">
    <source>
        <dbReference type="Proteomes" id="UP001595476"/>
    </source>
</evidence>
<dbReference type="RefSeq" id="WP_386722811.1">
    <property type="nucleotide sequence ID" value="NZ_JBHRSZ010000007.1"/>
</dbReference>
<dbReference type="Pfam" id="PF13407">
    <property type="entry name" value="Peripla_BP_4"/>
    <property type="match status" value="1"/>
</dbReference>
<protein>
    <submittedName>
        <fullName evidence="5">Substrate-binding domain-containing protein</fullName>
    </submittedName>
</protein>
<evidence type="ECO:0000259" key="4">
    <source>
        <dbReference type="Pfam" id="PF13407"/>
    </source>
</evidence>
<sequence>MISSSVLADLHLKEYWMVDEFFKANPEQLERSEAFNLRVQSQPKRLINNTDSARILVIYPGLQTSDYWRRSIHAFEHRLKQLGIRYQLDVHFTKPGSDLNLQAKLLTQSLGDTTDYLVFTLDAIKHQKLIEQVKHQTQTKIILQNITTPLRAFSKQQPFLYVGFDHAIGTQLLVQEYQTRFPQGANYGILFGTQGYVSKIRGGLFESQMRAAHNFHLKDSYYVDFDRAKAKAATLQLIKDHHQPDASADTNAGTHTNKLDFIYATSTDIALGALDALKELGLEQDIQINGWGGGSSELNSLKAKELSFTVMRMNDDNGVAMAEAIGLDLLGKSDQVPTIYSGSFRLVDQTIKPKQLNRFESRAFRYSNLSSETH</sequence>
<dbReference type="EMBL" id="JBHRSZ010000007">
    <property type="protein sequence ID" value="MFC3152889.1"/>
    <property type="molecule type" value="Genomic_DNA"/>
</dbReference>
<accession>A0ABV7HJG1</accession>
<dbReference type="InterPro" id="IPR025997">
    <property type="entry name" value="SBP_2_dom"/>
</dbReference>
<gene>
    <name evidence="5" type="ORF">ACFOEK_17755</name>
</gene>
<keyword evidence="6" id="KW-1185">Reference proteome</keyword>
<comment type="subcellular location">
    <subcellularLocation>
        <location evidence="1">Cell envelope</location>
    </subcellularLocation>
</comment>
<dbReference type="PANTHER" id="PTHR46847:SF1">
    <property type="entry name" value="D-ALLOSE-BINDING PERIPLASMIC PROTEIN-RELATED"/>
    <property type="match status" value="1"/>
</dbReference>